<evidence type="ECO:0000313" key="1">
    <source>
        <dbReference type="EMBL" id="MFN2102844.1"/>
    </source>
</evidence>
<name>A0ABW9KEP2_9FIRM</name>
<evidence type="ECO:0000313" key="2">
    <source>
        <dbReference type="Proteomes" id="UP001634413"/>
    </source>
</evidence>
<organism evidence="1 2">
    <name type="scientific">Finegoldia dalianensis</name>
    <dbReference type="NCBI Taxonomy" id="3145239"/>
    <lineage>
        <taxon>Bacteria</taxon>
        <taxon>Bacillati</taxon>
        <taxon>Bacillota</taxon>
        <taxon>Tissierellia</taxon>
        <taxon>Tissierellales</taxon>
        <taxon>Peptoniphilaceae</taxon>
        <taxon>Finegoldia</taxon>
    </lineage>
</organism>
<dbReference type="Proteomes" id="UP001634413">
    <property type="component" value="Unassembled WGS sequence"/>
</dbReference>
<dbReference type="EMBL" id="JBDLBQ010000007">
    <property type="protein sequence ID" value="MFN2102844.1"/>
    <property type="molecule type" value="Genomic_DNA"/>
</dbReference>
<gene>
    <name evidence="1" type="ORF">ABDJ34_08015</name>
</gene>
<comment type="caution">
    <text evidence="1">The sequence shown here is derived from an EMBL/GenBank/DDBJ whole genome shotgun (WGS) entry which is preliminary data.</text>
</comment>
<accession>A0ABW9KEP2</accession>
<protein>
    <submittedName>
        <fullName evidence="1">Uncharacterized protein</fullName>
    </submittedName>
</protein>
<sequence length="135" mass="15969">MQRKKWIKKDKQMYNDYKMRIPLIKITDKASPRSNHYIGTNIHDRLSFRNKDLVYSNIQNGDSTLFDDSGYSFENGDVEMLTLADVLDIQADILDCCFDKNYLKVKEELMSYFEKMGAIKRNKDEELLKNILEQL</sequence>
<reference evidence="1 2" key="1">
    <citation type="journal article" date="2024" name="Anaerobe">
        <title>The identification of Finegoldia dalianensis sp. nov., isolated from the pus of a patient with skin abscess and genomic analysis of the strains belonging to Finegoldia genus.</title>
        <authorList>
            <person name="Li Y."/>
            <person name="Wang Y."/>
            <person name="Xiao D."/>
            <person name="Wang J."/>
            <person name="Jin D."/>
        </authorList>
    </citation>
    <scope>NUCLEOTIDE SEQUENCE [LARGE SCALE GENOMIC DNA]</scope>
    <source>
        <strain evidence="1 2">LY240594</strain>
    </source>
</reference>
<proteinExistence type="predicted"/>
<keyword evidence="2" id="KW-1185">Reference proteome</keyword>